<evidence type="ECO:0000313" key="4">
    <source>
        <dbReference type="EMBL" id="KAJ7636394.1"/>
    </source>
</evidence>
<dbReference type="GO" id="GO:0008061">
    <property type="term" value="F:chitin binding"/>
    <property type="evidence" value="ECO:0007669"/>
    <property type="project" value="UniProtKB-KW"/>
</dbReference>
<dbReference type="SUPFAM" id="SSF54106">
    <property type="entry name" value="LysM domain"/>
    <property type="match status" value="4"/>
</dbReference>
<comment type="caution">
    <text evidence="4">The sequence shown here is derived from an EMBL/GenBank/DDBJ whole genome shotgun (WGS) entry which is preliminary data.</text>
</comment>
<dbReference type="InterPro" id="IPR018392">
    <property type="entry name" value="LysM"/>
</dbReference>
<dbReference type="Gene3D" id="3.10.350.10">
    <property type="entry name" value="LysM domain"/>
    <property type="match status" value="4"/>
</dbReference>
<evidence type="ECO:0000256" key="1">
    <source>
        <dbReference type="ARBA" id="ARBA00022669"/>
    </source>
</evidence>
<evidence type="ECO:0000256" key="2">
    <source>
        <dbReference type="ARBA" id="ARBA00023026"/>
    </source>
</evidence>
<accession>A0AAD7C0S6</accession>
<evidence type="ECO:0000259" key="3">
    <source>
        <dbReference type="PROSITE" id="PS51782"/>
    </source>
</evidence>
<dbReference type="PANTHER" id="PTHR34997:SF1">
    <property type="entry name" value="PEPTIDOGLYCAN-BINDING LYSIN DOMAIN"/>
    <property type="match status" value="1"/>
</dbReference>
<keyword evidence="5" id="KW-1185">Reference proteome</keyword>
<gene>
    <name evidence="4" type="ORF">FB45DRAFT_741647</name>
</gene>
<dbReference type="SMART" id="SM00257">
    <property type="entry name" value="LysM"/>
    <property type="match status" value="4"/>
</dbReference>
<dbReference type="EMBL" id="JARKIF010000006">
    <property type="protein sequence ID" value="KAJ7636394.1"/>
    <property type="molecule type" value="Genomic_DNA"/>
</dbReference>
<dbReference type="Pfam" id="PF01476">
    <property type="entry name" value="LysM"/>
    <property type="match status" value="4"/>
</dbReference>
<feature type="domain" description="LysM" evidence="3">
    <location>
        <begin position="47"/>
        <end position="93"/>
    </location>
</feature>
<feature type="domain" description="LysM" evidence="3">
    <location>
        <begin position="106"/>
        <end position="152"/>
    </location>
</feature>
<dbReference type="AlphaFoldDB" id="A0AAD7C0S6"/>
<evidence type="ECO:0000313" key="5">
    <source>
        <dbReference type="Proteomes" id="UP001221142"/>
    </source>
</evidence>
<dbReference type="CDD" id="cd00118">
    <property type="entry name" value="LysM"/>
    <property type="match status" value="4"/>
</dbReference>
<proteinExistence type="predicted"/>
<dbReference type="Proteomes" id="UP001221142">
    <property type="component" value="Unassembled WGS sequence"/>
</dbReference>
<dbReference type="PANTHER" id="PTHR34997">
    <property type="entry name" value="AM15"/>
    <property type="match status" value="1"/>
</dbReference>
<organism evidence="4 5">
    <name type="scientific">Roridomyces roridus</name>
    <dbReference type="NCBI Taxonomy" id="1738132"/>
    <lineage>
        <taxon>Eukaryota</taxon>
        <taxon>Fungi</taxon>
        <taxon>Dikarya</taxon>
        <taxon>Basidiomycota</taxon>
        <taxon>Agaricomycotina</taxon>
        <taxon>Agaricomycetes</taxon>
        <taxon>Agaricomycetidae</taxon>
        <taxon>Agaricales</taxon>
        <taxon>Marasmiineae</taxon>
        <taxon>Mycenaceae</taxon>
        <taxon>Roridomyces</taxon>
    </lineage>
</organism>
<feature type="domain" description="LysM" evidence="3">
    <location>
        <begin position="165"/>
        <end position="211"/>
    </location>
</feature>
<reference evidence="4" key="1">
    <citation type="submission" date="2023-03" db="EMBL/GenBank/DDBJ databases">
        <title>Massive genome expansion in bonnet fungi (Mycena s.s.) driven by repeated elements and novel gene families across ecological guilds.</title>
        <authorList>
            <consortium name="Lawrence Berkeley National Laboratory"/>
            <person name="Harder C.B."/>
            <person name="Miyauchi S."/>
            <person name="Viragh M."/>
            <person name="Kuo A."/>
            <person name="Thoen E."/>
            <person name="Andreopoulos B."/>
            <person name="Lu D."/>
            <person name="Skrede I."/>
            <person name="Drula E."/>
            <person name="Henrissat B."/>
            <person name="Morin E."/>
            <person name="Kohler A."/>
            <person name="Barry K."/>
            <person name="LaButti K."/>
            <person name="Morin E."/>
            <person name="Salamov A."/>
            <person name="Lipzen A."/>
            <person name="Mereny Z."/>
            <person name="Hegedus B."/>
            <person name="Baldrian P."/>
            <person name="Stursova M."/>
            <person name="Weitz H."/>
            <person name="Taylor A."/>
            <person name="Grigoriev I.V."/>
            <person name="Nagy L.G."/>
            <person name="Martin F."/>
            <person name="Kauserud H."/>
        </authorList>
    </citation>
    <scope>NUCLEOTIDE SEQUENCE</scope>
    <source>
        <strain evidence="4">9284</strain>
    </source>
</reference>
<feature type="domain" description="LysM" evidence="3">
    <location>
        <begin position="221"/>
        <end position="261"/>
    </location>
</feature>
<sequence>MFHQNGTDCTELNPFFVANDRYDQQIKSLIDNNCAPSTASSDPVCSEIYTVVSGDTCGAIETKTGVSDAQLHSLNPFINNDCSNLVIGLPLCVSPGSTSPPSGCTQMYTVVSGDTCGAIESKTGISDATLHSLNPTINNACSNLQIGQTLCVGGGSNPPPSDCSETYTVVSNDTCAVIESKTGTSDATLHSLNPTINSDCTNLQVGQNLCVSGGSSGSCTQTYTVASGDTCFAIESRFGISDTTLHSLNPSIDSACSSEFS</sequence>
<name>A0AAD7C0S6_9AGAR</name>
<dbReference type="InterPro" id="IPR036779">
    <property type="entry name" value="LysM_dom_sf"/>
</dbReference>
<keyword evidence="1" id="KW-0147">Chitin-binding</keyword>
<dbReference type="PROSITE" id="PS51782">
    <property type="entry name" value="LYSM"/>
    <property type="match status" value="4"/>
</dbReference>
<protein>
    <recommendedName>
        <fullName evidence="3">LysM domain-containing protein</fullName>
    </recommendedName>
</protein>
<dbReference type="InterPro" id="IPR052210">
    <property type="entry name" value="LysM1-like"/>
</dbReference>
<keyword evidence="2" id="KW-0843">Virulence</keyword>